<name>A0A1E7YL21_9PROT</name>
<keyword evidence="1" id="KW-0812">Transmembrane</keyword>
<dbReference type="AlphaFoldDB" id="A0A1E7YL21"/>
<evidence type="ECO:0000256" key="1">
    <source>
        <dbReference type="SAM" id="Phobius"/>
    </source>
</evidence>
<proteinExistence type="predicted"/>
<organism evidence="2 3">
    <name type="scientific">Acidithiobacillus caldus</name>
    <dbReference type="NCBI Taxonomy" id="33059"/>
    <lineage>
        <taxon>Bacteria</taxon>
        <taxon>Pseudomonadati</taxon>
        <taxon>Pseudomonadota</taxon>
        <taxon>Acidithiobacillia</taxon>
        <taxon>Acidithiobacillales</taxon>
        <taxon>Acidithiobacillaceae</taxon>
        <taxon>Acidithiobacillus</taxon>
    </lineage>
</organism>
<protein>
    <submittedName>
        <fullName evidence="2">Uncharacterized protein</fullName>
    </submittedName>
</protein>
<dbReference type="Proteomes" id="UP000175616">
    <property type="component" value="Unassembled WGS sequence"/>
</dbReference>
<evidence type="ECO:0000313" key="3">
    <source>
        <dbReference type="Proteomes" id="UP000175616"/>
    </source>
</evidence>
<sequence>MFDAATYGLGEVTDFGPLTVLGAVFTVLLAGFWIVVTQRSFVGMWTGALFRAPCLSEETGMVRDCSEDVHGTTMVKTML</sequence>
<keyword evidence="1" id="KW-1133">Transmembrane helix</keyword>
<gene>
    <name evidence="2" type="ORF">BAE27_10965</name>
</gene>
<evidence type="ECO:0000313" key="2">
    <source>
        <dbReference type="EMBL" id="OFC30932.1"/>
    </source>
</evidence>
<keyword evidence="1" id="KW-0472">Membrane</keyword>
<comment type="caution">
    <text evidence="2">The sequence shown here is derived from an EMBL/GenBank/DDBJ whole genome shotgun (WGS) entry which is preliminary data.</text>
</comment>
<accession>A0A1E7YL21</accession>
<feature type="transmembrane region" description="Helical" evidence="1">
    <location>
        <begin position="15"/>
        <end position="36"/>
    </location>
</feature>
<dbReference type="EMBL" id="LZYE01000292">
    <property type="protein sequence ID" value="OFC30932.1"/>
    <property type="molecule type" value="Genomic_DNA"/>
</dbReference>
<reference evidence="2 3" key="1">
    <citation type="submission" date="2016-06" db="EMBL/GenBank/DDBJ databases">
        <title>Gene turnover analysis identifies the evolutionary adaptation of the extremophile Acidithiobacillus caldus.</title>
        <authorList>
            <person name="Zhang X."/>
        </authorList>
    </citation>
    <scope>NUCLEOTIDE SEQUENCE [LARGE SCALE GENOMIC DNA]</scope>
    <source>
        <strain evidence="2 3">DX</strain>
    </source>
</reference>